<dbReference type="PANTHER" id="PTHR13832">
    <property type="entry name" value="PROTEIN PHOSPHATASE 2C"/>
    <property type="match status" value="1"/>
</dbReference>
<dbReference type="PROSITE" id="PS51746">
    <property type="entry name" value="PPM_2"/>
    <property type="match status" value="1"/>
</dbReference>
<dbReference type="STRING" id="1149755.A0A2J6QXH9"/>
<dbReference type="SMART" id="SM00332">
    <property type="entry name" value="PP2Cc"/>
    <property type="match status" value="1"/>
</dbReference>
<accession>A0A2J6QXH9</accession>
<dbReference type="InterPro" id="IPR036457">
    <property type="entry name" value="PPM-type-like_dom_sf"/>
</dbReference>
<evidence type="ECO:0000313" key="2">
    <source>
        <dbReference type="EMBL" id="PMD30963.1"/>
    </source>
</evidence>
<dbReference type="GO" id="GO:0005739">
    <property type="term" value="C:mitochondrion"/>
    <property type="evidence" value="ECO:0007669"/>
    <property type="project" value="TreeGrafter"/>
</dbReference>
<protein>
    <submittedName>
        <fullName evidence="2">Protein serine/threonine phosphatase 2C</fullName>
    </submittedName>
</protein>
<proteinExistence type="predicted"/>
<dbReference type="OrthoDB" id="420076at2759"/>
<name>A0A2J6QXH9_HYAVF</name>
<dbReference type="EMBL" id="KZ613964">
    <property type="protein sequence ID" value="PMD30963.1"/>
    <property type="molecule type" value="Genomic_DNA"/>
</dbReference>
<gene>
    <name evidence="2" type="ORF">L207DRAFT_472912</name>
</gene>
<dbReference type="Proteomes" id="UP000235786">
    <property type="component" value="Unassembled WGS sequence"/>
</dbReference>
<dbReference type="GO" id="GO:0004741">
    <property type="term" value="F:[pyruvate dehydrogenase (acetyl-transferring)]-phosphatase activity"/>
    <property type="evidence" value="ECO:0007669"/>
    <property type="project" value="TreeGrafter"/>
</dbReference>
<dbReference type="PANTHER" id="PTHR13832:SF792">
    <property type="entry name" value="GM14286P"/>
    <property type="match status" value="1"/>
</dbReference>
<sequence>MLYSYVRPFIRCSSRRHAKIRIANKLSFSTHRAGSASLYQSRLFLAGTTLLLGVPTGYLLGKGYRYSNGSEHPPPKTKLGEIYEGSLEWQGKFVPAYTMKDVEAWLVKEQGIHHGAPGSGVREWHSSRHASNSPCEDELVSARVQLPQSPSEGAQPWMFWGVFDGHVGGATSALLRESLVPYVARSLSRLFQSAPGIEVEKSSRRNEEEDIVVDTIKSAFKQLDDEIIYEGVEALRIAKTITEALSQLAPGLSGSCAILSIYDPNKSILRVANVGDCRGVLGKIDLATNKYITSPLSMDQNGFNKSEAARVREEHPGEKDVINEKDGRTLGMAPTRVFGDGIWKWPREVGVELYKHFWSFKPRGETLYLTPPYLTAEPVITTTKIERKGEFMILATDGLWDCMSNEQAVKLVEMWLQAKKTGNFREQPKPETSKTGLAKRISRSRRVKEEDFVVLDKNCATHLVRNALGGGDEEVLCAVVGAAPSFSRDARDDITVQVIFFDNK</sequence>
<organism evidence="2 3">
    <name type="scientific">Hyaloscypha variabilis (strain UAMH 11265 / GT02V1 / F)</name>
    <name type="common">Meliniomyces variabilis</name>
    <dbReference type="NCBI Taxonomy" id="1149755"/>
    <lineage>
        <taxon>Eukaryota</taxon>
        <taxon>Fungi</taxon>
        <taxon>Dikarya</taxon>
        <taxon>Ascomycota</taxon>
        <taxon>Pezizomycotina</taxon>
        <taxon>Leotiomycetes</taxon>
        <taxon>Helotiales</taxon>
        <taxon>Hyaloscyphaceae</taxon>
        <taxon>Hyaloscypha</taxon>
        <taxon>Hyaloscypha variabilis</taxon>
    </lineage>
</organism>
<dbReference type="Gene3D" id="3.60.40.10">
    <property type="entry name" value="PPM-type phosphatase domain"/>
    <property type="match status" value="1"/>
</dbReference>
<reference evidence="2 3" key="1">
    <citation type="submission" date="2016-04" db="EMBL/GenBank/DDBJ databases">
        <title>A degradative enzymes factory behind the ericoid mycorrhizal symbiosis.</title>
        <authorList>
            <consortium name="DOE Joint Genome Institute"/>
            <person name="Martino E."/>
            <person name="Morin E."/>
            <person name="Grelet G."/>
            <person name="Kuo A."/>
            <person name="Kohler A."/>
            <person name="Daghino S."/>
            <person name="Barry K."/>
            <person name="Choi C."/>
            <person name="Cichocki N."/>
            <person name="Clum A."/>
            <person name="Copeland A."/>
            <person name="Hainaut M."/>
            <person name="Haridas S."/>
            <person name="Labutti K."/>
            <person name="Lindquist E."/>
            <person name="Lipzen A."/>
            <person name="Khouja H.-R."/>
            <person name="Murat C."/>
            <person name="Ohm R."/>
            <person name="Olson A."/>
            <person name="Spatafora J."/>
            <person name="Veneault-Fourrey C."/>
            <person name="Henrissat B."/>
            <person name="Grigoriev I."/>
            <person name="Martin F."/>
            <person name="Perotto S."/>
        </authorList>
    </citation>
    <scope>NUCLEOTIDE SEQUENCE [LARGE SCALE GENOMIC DNA]</scope>
    <source>
        <strain evidence="2 3">F</strain>
    </source>
</reference>
<dbReference type="SUPFAM" id="SSF81606">
    <property type="entry name" value="PP2C-like"/>
    <property type="match status" value="1"/>
</dbReference>
<dbReference type="AlphaFoldDB" id="A0A2J6QXH9"/>
<dbReference type="Pfam" id="PF00481">
    <property type="entry name" value="PP2C"/>
    <property type="match status" value="1"/>
</dbReference>
<keyword evidence="3" id="KW-1185">Reference proteome</keyword>
<feature type="domain" description="PPM-type phosphatase" evidence="1">
    <location>
        <begin position="136"/>
        <end position="501"/>
    </location>
</feature>
<dbReference type="InterPro" id="IPR015655">
    <property type="entry name" value="PP2C"/>
</dbReference>
<dbReference type="InterPro" id="IPR001932">
    <property type="entry name" value="PPM-type_phosphatase-like_dom"/>
</dbReference>
<evidence type="ECO:0000259" key="1">
    <source>
        <dbReference type="PROSITE" id="PS51746"/>
    </source>
</evidence>
<evidence type="ECO:0000313" key="3">
    <source>
        <dbReference type="Proteomes" id="UP000235786"/>
    </source>
</evidence>
<dbReference type="CDD" id="cd00143">
    <property type="entry name" value="PP2Cc"/>
    <property type="match status" value="1"/>
</dbReference>